<dbReference type="Proteomes" id="UP000521943">
    <property type="component" value="Unassembled WGS sequence"/>
</dbReference>
<evidence type="ECO:0000256" key="1">
    <source>
        <dbReference type="SAM" id="SignalP"/>
    </source>
</evidence>
<evidence type="ECO:0000313" key="2">
    <source>
        <dbReference type="EMBL" id="KAF6754888.1"/>
    </source>
</evidence>
<sequence>MSAVRMTFVHGLAIWTSRAAARWTCTATAKGRIEMVSGERSAMGRAAGLCGRLSLIIRPIEHHERRRAGRIRRRQ</sequence>
<dbReference type="AlphaFoldDB" id="A0A8H6HX79"/>
<feature type="signal peptide" evidence="1">
    <location>
        <begin position="1"/>
        <end position="21"/>
    </location>
</feature>
<organism evidence="2 3">
    <name type="scientific">Ephemerocybe angulata</name>
    <dbReference type="NCBI Taxonomy" id="980116"/>
    <lineage>
        <taxon>Eukaryota</taxon>
        <taxon>Fungi</taxon>
        <taxon>Dikarya</taxon>
        <taxon>Basidiomycota</taxon>
        <taxon>Agaricomycotina</taxon>
        <taxon>Agaricomycetes</taxon>
        <taxon>Agaricomycetidae</taxon>
        <taxon>Agaricales</taxon>
        <taxon>Agaricineae</taxon>
        <taxon>Psathyrellaceae</taxon>
        <taxon>Ephemerocybe</taxon>
    </lineage>
</organism>
<protein>
    <recommendedName>
        <fullName evidence="4">Secreted protein</fullName>
    </recommendedName>
</protein>
<accession>A0A8H6HX79</accession>
<feature type="chain" id="PRO_5034089703" description="Secreted protein" evidence="1">
    <location>
        <begin position="22"/>
        <end position="75"/>
    </location>
</feature>
<evidence type="ECO:0000313" key="3">
    <source>
        <dbReference type="Proteomes" id="UP000521943"/>
    </source>
</evidence>
<gene>
    <name evidence="2" type="ORF">DFP72DRAFT_897924</name>
</gene>
<evidence type="ECO:0008006" key="4">
    <source>
        <dbReference type="Google" id="ProtNLM"/>
    </source>
</evidence>
<keyword evidence="3" id="KW-1185">Reference proteome</keyword>
<reference evidence="2 3" key="1">
    <citation type="submission" date="2020-07" db="EMBL/GenBank/DDBJ databases">
        <title>Comparative genomics of pyrophilous fungi reveals a link between fire events and developmental genes.</title>
        <authorList>
            <consortium name="DOE Joint Genome Institute"/>
            <person name="Steindorff A.S."/>
            <person name="Carver A."/>
            <person name="Calhoun S."/>
            <person name="Stillman K."/>
            <person name="Liu H."/>
            <person name="Lipzen A."/>
            <person name="Pangilinan J."/>
            <person name="Labutti K."/>
            <person name="Bruns T.D."/>
            <person name="Grigoriev I.V."/>
        </authorList>
    </citation>
    <scope>NUCLEOTIDE SEQUENCE [LARGE SCALE GENOMIC DNA]</scope>
    <source>
        <strain evidence="2 3">CBS 144469</strain>
    </source>
</reference>
<name>A0A8H6HX79_9AGAR</name>
<keyword evidence="1" id="KW-0732">Signal</keyword>
<comment type="caution">
    <text evidence="2">The sequence shown here is derived from an EMBL/GenBank/DDBJ whole genome shotgun (WGS) entry which is preliminary data.</text>
</comment>
<proteinExistence type="predicted"/>
<dbReference type="EMBL" id="JACGCI010000032">
    <property type="protein sequence ID" value="KAF6754888.1"/>
    <property type="molecule type" value="Genomic_DNA"/>
</dbReference>